<organism evidence="4 5">
    <name type="scientific">Fusarium phyllophilum</name>
    <dbReference type="NCBI Taxonomy" id="47803"/>
    <lineage>
        <taxon>Eukaryota</taxon>
        <taxon>Fungi</taxon>
        <taxon>Dikarya</taxon>
        <taxon>Ascomycota</taxon>
        <taxon>Pezizomycotina</taxon>
        <taxon>Sordariomycetes</taxon>
        <taxon>Hypocreomycetidae</taxon>
        <taxon>Hypocreales</taxon>
        <taxon>Nectriaceae</taxon>
        <taxon>Fusarium</taxon>
        <taxon>Fusarium fujikuroi species complex</taxon>
    </lineage>
</organism>
<dbReference type="PROSITE" id="PS00463">
    <property type="entry name" value="ZN2_CY6_FUNGAL_1"/>
    <property type="match status" value="1"/>
</dbReference>
<dbReference type="PROSITE" id="PS50048">
    <property type="entry name" value="ZN2_CY6_FUNGAL_2"/>
    <property type="match status" value="1"/>
</dbReference>
<reference evidence="4 5" key="1">
    <citation type="submission" date="2020-05" db="EMBL/GenBank/DDBJ databases">
        <title>Identification and distribution of gene clusters putatively required for synthesis of sphingolipid metabolism inhibitors in phylogenetically diverse species of the filamentous fungus Fusarium.</title>
        <authorList>
            <person name="Kim H.-S."/>
            <person name="Busman M."/>
            <person name="Brown D.W."/>
            <person name="Divon H."/>
            <person name="Uhlig S."/>
            <person name="Proctor R.H."/>
        </authorList>
    </citation>
    <scope>NUCLEOTIDE SEQUENCE [LARGE SCALE GENOMIC DNA]</scope>
    <source>
        <strain evidence="4 5">NRRL 13617</strain>
    </source>
</reference>
<evidence type="ECO:0000256" key="1">
    <source>
        <dbReference type="ARBA" id="ARBA00023242"/>
    </source>
</evidence>
<dbReference type="EMBL" id="JAAOAQ010001154">
    <property type="protein sequence ID" value="KAF5529913.1"/>
    <property type="molecule type" value="Genomic_DNA"/>
</dbReference>
<dbReference type="AlphaFoldDB" id="A0A8H5MIG0"/>
<dbReference type="InterPro" id="IPR036864">
    <property type="entry name" value="Zn2-C6_fun-type_DNA-bd_sf"/>
</dbReference>
<feature type="region of interest" description="Disordered" evidence="2">
    <location>
        <begin position="74"/>
        <end position="117"/>
    </location>
</feature>
<evidence type="ECO:0000259" key="3">
    <source>
        <dbReference type="PROSITE" id="PS50048"/>
    </source>
</evidence>
<protein>
    <submittedName>
        <fullName evidence="4">Sterol regulatory element-binding ECM22</fullName>
    </submittedName>
</protein>
<accession>A0A8H5MIG0</accession>
<dbReference type="CDD" id="cd00067">
    <property type="entry name" value="GAL4"/>
    <property type="match status" value="1"/>
</dbReference>
<dbReference type="PANTHER" id="PTHR47784:SF5">
    <property type="entry name" value="STEROL UPTAKE CONTROL PROTEIN 2"/>
    <property type="match status" value="1"/>
</dbReference>
<dbReference type="GO" id="GO:0008270">
    <property type="term" value="F:zinc ion binding"/>
    <property type="evidence" value="ECO:0007669"/>
    <property type="project" value="InterPro"/>
</dbReference>
<evidence type="ECO:0000256" key="2">
    <source>
        <dbReference type="SAM" id="MobiDB-lite"/>
    </source>
</evidence>
<sequence>MDNSQTSSEHPQSESPEGSPPNYDNNKPYHSKRPHKKSRTGCRNCKARKVKCDEARPVCRSCRLRKADCVYPTPAASTAPSSNSSSITNSLQRPPEPLSAPQNAPSPDIVSISSGDEPMVEVGPLTVSPVFRHGQMDVTDMKLLWFYTSSTCTSFSVDQGPSNPINEVLRNRMVQVAFENPFLMDSLFGLASLHMQSLELSHDPARALTYRARSFEGYRLAVEKAQPETFPALLANSLLLTALSSQNFRDEDGKKLYLIDWMIVWRGIGLVIDLMGVEKLIDSGLYCLFNRPSVDVEQATNHIPACLVSMLNSIEPSDPDYLNVETYYETLQFLGSLYQNLHDGFGPTMMLRIITWFTFVPRNFVQLARELRPRALIILAYYAAFLKFPSDVWWIKNVGNRSLRDLCEHIGPEWQQYLLVPHMARLVEGELELGRVLFEDPSWSPQKPNSLRLDPTASVTLVDEKGRRVEWIPAEKKLVLMDSRGQVITKAEAIEKWRTDMNSTFTFDP</sequence>
<feature type="region of interest" description="Disordered" evidence="2">
    <location>
        <begin position="1"/>
        <end position="50"/>
    </location>
</feature>
<gene>
    <name evidence="4" type="ORF">FPHYL_14167</name>
</gene>
<feature type="compositionally biased region" description="Polar residues" evidence="2">
    <location>
        <begin position="1"/>
        <end position="16"/>
    </location>
</feature>
<proteinExistence type="predicted"/>
<name>A0A8H5MIG0_9HYPO</name>
<dbReference type="OrthoDB" id="5419315at2759"/>
<keyword evidence="5" id="KW-1185">Reference proteome</keyword>
<dbReference type="Gene3D" id="4.10.240.10">
    <property type="entry name" value="Zn(2)-C6 fungal-type DNA-binding domain"/>
    <property type="match status" value="1"/>
</dbReference>
<dbReference type="SMART" id="SM00066">
    <property type="entry name" value="GAL4"/>
    <property type="match status" value="1"/>
</dbReference>
<dbReference type="SUPFAM" id="SSF57701">
    <property type="entry name" value="Zn2/Cys6 DNA-binding domain"/>
    <property type="match status" value="1"/>
</dbReference>
<dbReference type="Pfam" id="PF00172">
    <property type="entry name" value="Zn_clus"/>
    <property type="match status" value="1"/>
</dbReference>
<dbReference type="Proteomes" id="UP000582016">
    <property type="component" value="Unassembled WGS sequence"/>
</dbReference>
<dbReference type="GO" id="GO:0001228">
    <property type="term" value="F:DNA-binding transcription activator activity, RNA polymerase II-specific"/>
    <property type="evidence" value="ECO:0007669"/>
    <property type="project" value="TreeGrafter"/>
</dbReference>
<feature type="compositionally biased region" description="Basic residues" evidence="2">
    <location>
        <begin position="29"/>
        <end position="49"/>
    </location>
</feature>
<comment type="caution">
    <text evidence="4">The sequence shown here is derived from an EMBL/GenBank/DDBJ whole genome shotgun (WGS) entry which is preliminary data.</text>
</comment>
<dbReference type="InterPro" id="IPR001138">
    <property type="entry name" value="Zn2Cys6_DnaBD"/>
</dbReference>
<feature type="compositionally biased region" description="Low complexity" evidence="2">
    <location>
        <begin position="74"/>
        <end position="90"/>
    </location>
</feature>
<evidence type="ECO:0000313" key="5">
    <source>
        <dbReference type="Proteomes" id="UP000582016"/>
    </source>
</evidence>
<keyword evidence="1" id="KW-0539">Nucleus</keyword>
<feature type="domain" description="Zn(2)-C6 fungal-type" evidence="3">
    <location>
        <begin position="41"/>
        <end position="71"/>
    </location>
</feature>
<dbReference type="InterPro" id="IPR053157">
    <property type="entry name" value="Sterol_Uptake_Regulator"/>
</dbReference>
<dbReference type="PANTHER" id="PTHR47784">
    <property type="entry name" value="STEROL UPTAKE CONTROL PROTEIN 2"/>
    <property type="match status" value="1"/>
</dbReference>
<evidence type="ECO:0000313" key="4">
    <source>
        <dbReference type="EMBL" id="KAF5529913.1"/>
    </source>
</evidence>